<keyword evidence="4" id="KW-0479">Metal-binding</keyword>
<evidence type="ECO:0000256" key="5">
    <source>
        <dbReference type="ARBA" id="ARBA00023002"/>
    </source>
</evidence>
<dbReference type="Gene3D" id="1.20.1280.50">
    <property type="match status" value="1"/>
</dbReference>
<dbReference type="InterPro" id="IPR003347">
    <property type="entry name" value="JmjC_dom"/>
</dbReference>
<dbReference type="AlphaFoldDB" id="A0A438C3L3"/>
<dbReference type="Proteomes" id="UP000288805">
    <property type="component" value="Unassembled WGS sequence"/>
</dbReference>
<dbReference type="EMBL" id="QGNW01002573">
    <property type="protein sequence ID" value="RVW17842.1"/>
    <property type="molecule type" value="Genomic_DNA"/>
</dbReference>
<comment type="cofactor">
    <cofactor evidence="1">
        <name>Fe(2+)</name>
        <dbReference type="ChEBI" id="CHEBI:29033"/>
    </cofactor>
</comment>
<dbReference type="SUPFAM" id="SSF81383">
    <property type="entry name" value="F-box domain"/>
    <property type="match status" value="1"/>
</dbReference>
<accession>A0A438C3L3</accession>
<protein>
    <submittedName>
        <fullName evidence="11">F-box protein</fullName>
    </submittedName>
</protein>
<comment type="similarity">
    <text evidence="3">Belongs to the JARID1 histone demethylase family.</text>
</comment>
<evidence type="ECO:0000313" key="12">
    <source>
        <dbReference type="Proteomes" id="UP000288805"/>
    </source>
</evidence>
<evidence type="ECO:0000256" key="4">
    <source>
        <dbReference type="ARBA" id="ARBA00022723"/>
    </source>
</evidence>
<dbReference type="PROSITE" id="PS50181">
    <property type="entry name" value="FBOX"/>
    <property type="match status" value="1"/>
</dbReference>
<evidence type="ECO:0000256" key="2">
    <source>
        <dbReference type="ARBA" id="ARBA00004123"/>
    </source>
</evidence>
<dbReference type="InterPro" id="IPR011009">
    <property type="entry name" value="Kinase-like_dom_sf"/>
</dbReference>
<dbReference type="SUPFAM" id="SSF56112">
    <property type="entry name" value="Protein kinase-like (PK-like)"/>
    <property type="match status" value="1"/>
</dbReference>
<dbReference type="SUPFAM" id="SSF51197">
    <property type="entry name" value="Clavaminate synthase-like"/>
    <property type="match status" value="1"/>
</dbReference>
<keyword evidence="6" id="KW-0408">Iron</keyword>
<feature type="region of interest" description="Disordered" evidence="8">
    <location>
        <begin position="590"/>
        <end position="615"/>
    </location>
</feature>
<dbReference type="Gene3D" id="2.60.120.650">
    <property type="entry name" value="Cupin"/>
    <property type="match status" value="1"/>
</dbReference>
<dbReference type="SMART" id="SM00558">
    <property type="entry name" value="JmjC"/>
    <property type="match status" value="1"/>
</dbReference>
<keyword evidence="7" id="KW-0539">Nucleus</keyword>
<dbReference type="InterPro" id="IPR050910">
    <property type="entry name" value="JMJD6_ArgDemeth/LysHydrox"/>
</dbReference>
<sequence length="1052" mass="119602">MTEISETHTRGLKDRRADALGDLRLLPDEIILAILASLGARDVSRLACVSSVMYILCNEEPLWMSLCLNNVKDHLQYKGSWKKTALLQEHMPNGYIEPCEKPLHFDGFNSLFLYRRLYRCHTTLDGFTFDNGKAERRKDLSLEAFCHEYDGKKPVLLTGLADTWPARSTWTTDQLLMNYGDTAFKISQRSSRKITMKFKDYVSYMKVQHDEDPLYIFDDKFGEVAPGLLKDYSVPHLFQEDFFDVLDRDQRPPFRWLIIGPERSGASWHVDPALTSAWNTLLCGRKRWALYPPGRVPTGVTVHVNEEDGDVNIETPTSLQWWLDFYPLLADEDKPIECTQLPGETIYVPSGWWHCVLNLETTIAVTQNFVNSKNFEFVCLDMAPGYHHKGVCRAGMLALDKGSFENGKIDAFCDKDGLNHPDLTRKEKRVRTYQPGKDPDNQSARNGACKSYDLWNQDFYYDINFLSVFLDQEKDHYSSLWSSSNCIGQREMREWLCKLWVGKPGMRELIWKALVIYQRHCGICELPLFSADEIFHGGLLFILTPISTHPPWHQLIHNMTTACARCETVGKWLERTAQICTFHGLPPPTDDERLPVGTGSNPISSTKGDGRSRKGALPVPARNELVITSSCLSEQVYLISDSVVKLFVEGGLEASIHSLGAELEFYSLLCKVNSPLKDHIPDVLASGILFLDNGSYTIVPWDGKGVPDVIAKCNLVPAKCMEDGFSFGVWSKKDFEYKKAGASTYESISSAECAGIWPYIITKRCKGKIFARLRDTLPRDDVLNLASFLGEQLHNLHILPHPSLNDSIHLSLDNGFMDEISDKIGIPAEWEIFIRTLARKRKDVSSRLTKWGDPIPSSLMEKVDEYLPNDFAKLLNIFQDENGQDKVNKPCCWIHSDIMDDNIHMEPCRISSCLTTPATDSCLTGNGSADGCTEEVSWRPGHILDFSDLSIGDPIWDLIPIHLDVFRGDPCLLKQFLESYKLPLVRRTSQNGLEHDDKFRRLSYHAMCYCILHEENVLGAIFSLWKELKVAKSWEEVEETVWGELNNYDGFC</sequence>
<evidence type="ECO:0000313" key="11">
    <source>
        <dbReference type="EMBL" id="RVW17842.1"/>
    </source>
</evidence>
<feature type="compositionally biased region" description="Polar residues" evidence="8">
    <location>
        <begin position="598"/>
        <end position="607"/>
    </location>
</feature>
<gene>
    <name evidence="11" type="primary">VvCHDh001102_0</name>
    <name evidence="11" type="ORF">CK203_078583</name>
</gene>
<proteinExistence type="inferred from homology"/>
<dbReference type="GO" id="GO:0016491">
    <property type="term" value="F:oxidoreductase activity"/>
    <property type="evidence" value="ECO:0007669"/>
    <property type="project" value="UniProtKB-KW"/>
</dbReference>
<keyword evidence="5" id="KW-0560">Oxidoreductase</keyword>
<evidence type="ECO:0000259" key="10">
    <source>
        <dbReference type="PROSITE" id="PS51184"/>
    </source>
</evidence>
<evidence type="ECO:0000256" key="1">
    <source>
        <dbReference type="ARBA" id="ARBA00001954"/>
    </source>
</evidence>
<dbReference type="FunFam" id="2.60.120.650:FF:000045">
    <property type="entry name" value="F-box protein At1g78280"/>
    <property type="match status" value="1"/>
</dbReference>
<dbReference type="GO" id="GO:0046872">
    <property type="term" value="F:metal ion binding"/>
    <property type="evidence" value="ECO:0007669"/>
    <property type="project" value="UniProtKB-KW"/>
</dbReference>
<evidence type="ECO:0000256" key="8">
    <source>
        <dbReference type="SAM" id="MobiDB-lite"/>
    </source>
</evidence>
<evidence type="ECO:0000256" key="7">
    <source>
        <dbReference type="ARBA" id="ARBA00023242"/>
    </source>
</evidence>
<dbReference type="InterPro" id="IPR036047">
    <property type="entry name" value="F-box-like_dom_sf"/>
</dbReference>
<name>A0A438C3L3_VITVI</name>
<evidence type="ECO:0000256" key="6">
    <source>
        <dbReference type="ARBA" id="ARBA00023004"/>
    </source>
</evidence>
<dbReference type="InterPro" id="IPR041667">
    <property type="entry name" value="Cupin_8"/>
</dbReference>
<dbReference type="Pfam" id="PF12937">
    <property type="entry name" value="F-box-like"/>
    <property type="match status" value="1"/>
</dbReference>
<organism evidence="11 12">
    <name type="scientific">Vitis vinifera</name>
    <name type="common">Grape</name>
    <dbReference type="NCBI Taxonomy" id="29760"/>
    <lineage>
        <taxon>Eukaryota</taxon>
        <taxon>Viridiplantae</taxon>
        <taxon>Streptophyta</taxon>
        <taxon>Embryophyta</taxon>
        <taxon>Tracheophyta</taxon>
        <taxon>Spermatophyta</taxon>
        <taxon>Magnoliopsida</taxon>
        <taxon>eudicotyledons</taxon>
        <taxon>Gunneridae</taxon>
        <taxon>Pentapetalae</taxon>
        <taxon>rosids</taxon>
        <taxon>Vitales</taxon>
        <taxon>Vitaceae</taxon>
        <taxon>Viteae</taxon>
        <taxon>Vitis</taxon>
    </lineage>
</organism>
<comment type="caution">
    <text evidence="11">The sequence shown here is derived from an EMBL/GenBank/DDBJ whole genome shotgun (WGS) entry which is preliminary data.</text>
</comment>
<dbReference type="GO" id="GO:0005634">
    <property type="term" value="C:nucleus"/>
    <property type="evidence" value="ECO:0007669"/>
    <property type="project" value="UniProtKB-SubCell"/>
</dbReference>
<comment type="subcellular location">
    <subcellularLocation>
        <location evidence="2">Nucleus</location>
    </subcellularLocation>
</comment>
<evidence type="ECO:0000256" key="3">
    <source>
        <dbReference type="ARBA" id="ARBA00006801"/>
    </source>
</evidence>
<dbReference type="PANTHER" id="PTHR12480">
    <property type="entry name" value="ARGININE DEMETHYLASE AND LYSYL-HYDROXYLASE JMJD"/>
    <property type="match status" value="1"/>
</dbReference>
<feature type="domain" description="F-box" evidence="9">
    <location>
        <begin position="20"/>
        <end position="66"/>
    </location>
</feature>
<dbReference type="InterPro" id="IPR001810">
    <property type="entry name" value="F-box_dom"/>
</dbReference>
<reference evidence="11 12" key="1">
    <citation type="journal article" date="2018" name="PLoS Genet.">
        <title>Population sequencing reveals clonal diversity and ancestral inbreeding in the grapevine cultivar Chardonnay.</title>
        <authorList>
            <person name="Roach M.J."/>
            <person name="Johnson D.L."/>
            <person name="Bohlmann J."/>
            <person name="van Vuuren H.J."/>
            <person name="Jones S.J."/>
            <person name="Pretorius I.S."/>
            <person name="Schmidt S.A."/>
            <person name="Borneman A.R."/>
        </authorList>
    </citation>
    <scope>NUCLEOTIDE SEQUENCE [LARGE SCALE GENOMIC DNA]</scope>
    <source>
        <strain evidence="12">cv. Chardonnay</strain>
        <tissue evidence="11">Leaf</tissue>
    </source>
</reference>
<evidence type="ECO:0000259" key="9">
    <source>
        <dbReference type="PROSITE" id="PS50181"/>
    </source>
</evidence>
<dbReference type="PANTHER" id="PTHR12480:SF35">
    <property type="entry name" value="TRANSCRIPTION FACTOR JUMONJI, JMJC DOMAIN-CONTAINING PROTEIN"/>
    <property type="match status" value="1"/>
</dbReference>
<dbReference type="Pfam" id="PF13621">
    <property type="entry name" value="Cupin_8"/>
    <property type="match status" value="1"/>
</dbReference>
<dbReference type="PROSITE" id="PS51184">
    <property type="entry name" value="JMJC"/>
    <property type="match status" value="1"/>
</dbReference>
<feature type="domain" description="JmjC" evidence="10">
    <location>
        <begin position="223"/>
        <end position="386"/>
    </location>
</feature>